<dbReference type="InterPro" id="IPR001492">
    <property type="entry name" value="Flagellin"/>
</dbReference>
<evidence type="ECO:0000256" key="1">
    <source>
        <dbReference type="ARBA" id="ARBA00005709"/>
    </source>
</evidence>
<reference evidence="6" key="2">
    <citation type="submission" date="2023-07" db="EMBL/GenBank/DDBJ databases">
        <authorList>
            <person name="Zhang M."/>
            <person name="Zhou G."/>
        </authorList>
    </citation>
    <scope>NUCLEOTIDE SEQUENCE</scope>
    <source>
        <strain evidence="6">BJSY19SF1-2</strain>
    </source>
</reference>
<evidence type="ECO:0000256" key="3">
    <source>
        <dbReference type="RuleBase" id="RU362073"/>
    </source>
</evidence>
<dbReference type="RefSeq" id="WP_319048145.1">
    <property type="nucleotide sequence ID" value="NZ_JAUQUR010000003.1"/>
</dbReference>
<accession>A0AAW9DBD3</accession>
<dbReference type="Pfam" id="PF00700">
    <property type="entry name" value="Flagellin_C"/>
    <property type="match status" value="1"/>
</dbReference>
<keyword evidence="3" id="KW-0964">Secreted</keyword>
<evidence type="ECO:0000259" key="4">
    <source>
        <dbReference type="Pfam" id="PF00669"/>
    </source>
</evidence>
<evidence type="ECO:0000256" key="2">
    <source>
        <dbReference type="ARBA" id="ARBA00023143"/>
    </source>
</evidence>
<keyword evidence="6" id="KW-0969">Cilium</keyword>
<dbReference type="PANTHER" id="PTHR42792">
    <property type="entry name" value="FLAGELLIN"/>
    <property type="match status" value="1"/>
</dbReference>
<comment type="caution">
    <text evidence="6">The sequence shown here is derived from an EMBL/GenBank/DDBJ whole genome shotgun (WGS) entry which is preliminary data.</text>
</comment>
<dbReference type="SUPFAM" id="SSF64518">
    <property type="entry name" value="Phase 1 flagellin"/>
    <property type="match status" value="1"/>
</dbReference>
<dbReference type="GO" id="GO:0009288">
    <property type="term" value="C:bacterial-type flagellum"/>
    <property type="evidence" value="ECO:0007669"/>
    <property type="project" value="UniProtKB-SubCell"/>
</dbReference>
<comment type="function">
    <text evidence="3">Flagellin is the subunit protein which polymerizes to form the filaments of bacterial flagella.</text>
</comment>
<comment type="subcellular location">
    <subcellularLocation>
        <location evidence="3">Secreted</location>
    </subcellularLocation>
    <subcellularLocation>
        <location evidence="3">Bacterial flagellum</location>
    </subcellularLocation>
</comment>
<dbReference type="Gene3D" id="1.20.1330.10">
    <property type="entry name" value="f41 fragment of flagellin, N-terminal domain"/>
    <property type="match status" value="1"/>
</dbReference>
<protein>
    <recommendedName>
        <fullName evidence="3">Flagellin</fullName>
    </recommendedName>
</protein>
<sequence length="297" mass="31075">MRINTNVSSLTAQEASTNTNKYISNSLEKLSSGLKINKASDDASGLAIADKLRTQVTSINQGVSNGNSAVALLQIADKSMAEQSTILDTVKAKLIQANTDTTSTAGRIAIAKDVTKLLDQLNNIAKQTNYNGTALLQAKMGSVNGAGSKGLSFQIGESTTDLIKTQSIQANVKGYGLDTLKSNVSAGAKATISNGTVTGTAFTRAMASAGQKAVDDAITTLNGYRGDIGSTQNQVESAIRNLMTQSTNIKAAESVIRDVDYAQESANFNKLNIISQAGSYAISQANATQQNVLRLLQ</sequence>
<keyword evidence="2 3" id="KW-0975">Bacterial flagellum</keyword>
<dbReference type="PRINTS" id="PR00207">
    <property type="entry name" value="FLAGELLIN"/>
</dbReference>
<dbReference type="InterPro" id="IPR001029">
    <property type="entry name" value="Flagellin_N"/>
</dbReference>
<organism evidence="6 7">
    <name type="scientific">Aliarcobacter skirrowii</name>
    <dbReference type="NCBI Taxonomy" id="28200"/>
    <lineage>
        <taxon>Bacteria</taxon>
        <taxon>Pseudomonadati</taxon>
        <taxon>Campylobacterota</taxon>
        <taxon>Epsilonproteobacteria</taxon>
        <taxon>Campylobacterales</taxon>
        <taxon>Arcobacteraceae</taxon>
        <taxon>Aliarcobacter</taxon>
    </lineage>
</organism>
<dbReference type="Pfam" id="PF00669">
    <property type="entry name" value="Flagellin_N"/>
    <property type="match status" value="1"/>
</dbReference>
<reference evidence="6" key="1">
    <citation type="journal article" date="2023" name="Front. Microbiol.">
        <title>Genomic diversity and taxonomic marker for Arcobacter species.</title>
        <authorList>
            <person name="Zhou G."/>
            <person name="Gu Y."/>
            <person name="Wang H."/>
            <person name="Chen X."/>
            <person name="Zhang X."/>
            <person name="Shao Z."/>
            <person name="Yan X."/>
            <person name="Zhang J."/>
            <person name="Zhang M."/>
        </authorList>
    </citation>
    <scope>NUCLEOTIDE SEQUENCE</scope>
    <source>
        <strain evidence="6">BJSY19SF1-2</strain>
    </source>
</reference>
<dbReference type="Proteomes" id="UP001283691">
    <property type="component" value="Unassembled WGS sequence"/>
</dbReference>
<feature type="domain" description="Flagellin C-terminal" evidence="5">
    <location>
        <begin position="212"/>
        <end position="296"/>
    </location>
</feature>
<evidence type="ECO:0000259" key="5">
    <source>
        <dbReference type="Pfam" id="PF00700"/>
    </source>
</evidence>
<dbReference type="PANTHER" id="PTHR42792:SF2">
    <property type="entry name" value="FLAGELLIN"/>
    <property type="match status" value="1"/>
</dbReference>
<evidence type="ECO:0000313" key="7">
    <source>
        <dbReference type="Proteomes" id="UP001283691"/>
    </source>
</evidence>
<name>A0AAW9DBD3_9BACT</name>
<dbReference type="EMBL" id="JAUQUR010000003">
    <property type="protein sequence ID" value="MDX4069431.1"/>
    <property type="molecule type" value="Genomic_DNA"/>
</dbReference>
<keyword evidence="6" id="KW-0966">Cell projection</keyword>
<proteinExistence type="inferred from homology"/>
<dbReference type="AlphaFoldDB" id="A0AAW9DBD3"/>
<gene>
    <name evidence="6" type="ORF">Q6A80_06775</name>
</gene>
<evidence type="ECO:0000313" key="6">
    <source>
        <dbReference type="EMBL" id="MDX4069431.1"/>
    </source>
</evidence>
<dbReference type="GO" id="GO:0005198">
    <property type="term" value="F:structural molecule activity"/>
    <property type="evidence" value="ECO:0007669"/>
    <property type="project" value="UniProtKB-UniRule"/>
</dbReference>
<comment type="similarity">
    <text evidence="1 3">Belongs to the bacterial flagellin family.</text>
</comment>
<feature type="domain" description="Flagellin N-terminal" evidence="4">
    <location>
        <begin position="3"/>
        <end position="138"/>
    </location>
</feature>
<dbReference type="InterPro" id="IPR046358">
    <property type="entry name" value="Flagellin_C"/>
</dbReference>
<keyword evidence="6" id="KW-0282">Flagellum</keyword>
<dbReference type="GO" id="GO:0005576">
    <property type="term" value="C:extracellular region"/>
    <property type="evidence" value="ECO:0007669"/>
    <property type="project" value="UniProtKB-SubCell"/>
</dbReference>